<organism evidence="1 2">
    <name type="scientific">Streptomyces amakusaensis</name>
    <dbReference type="NCBI Taxonomy" id="67271"/>
    <lineage>
        <taxon>Bacteria</taxon>
        <taxon>Bacillati</taxon>
        <taxon>Actinomycetota</taxon>
        <taxon>Actinomycetes</taxon>
        <taxon>Kitasatosporales</taxon>
        <taxon>Streptomycetaceae</taxon>
        <taxon>Streptomyces</taxon>
    </lineage>
</organism>
<sequence>MRDLLLAEDGADDVHVPNGVAGGDVRDPIALLRLALLGHRAGYRDIPLRGLSLAGAVEELLFLLGEAAVQPGNAAKSPGSKPIRSGVVPPHCFHWGLWLSYQVVVESDPGAAWAANAV</sequence>
<evidence type="ECO:0000313" key="2">
    <source>
        <dbReference type="Proteomes" id="UP001596160"/>
    </source>
</evidence>
<reference evidence="2" key="1">
    <citation type="journal article" date="2019" name="Int. J. Syst. Evol. Microbiol.">
        <title>The Global Catalogue of Microorganisms (GCM) 10K type strain sequencing project: providing services to taxonomists for standard genome sequencing and annotation.</title>
        <authorList>
            <consortium name="The Broad Institute Genomics Platform"/>
            <consortium name="The Broad Institute Genome Sequencing Center for Infectious Disease"/>
            <person name="Wu L."/>
            <person name="Ma J."/>
        </authorList>
    </citation>
    <scope>NUCLEOTIDE SEQUENCE [LARGE SCALE GENOMIC DNA]</scope>
    <source>
        <strain evidence="2">PCU 266</strain>
    </source>
</reference>
<keyword evidence="2" id="KW-1185">Reference proteome</keyword>
<name>A0ABW0AM93_9ACTN</name>
<dbReference type="Proteomes" id="UP001596160">
    <property type="component" value="Unassembled WGS sequence"/>
</dbReference>
<accession>A0ABW0AM93</accession>
<dbReference type="EMBL" id="JBHSKP010000008">
    <property type="protein sequence ID" value="MFC5153095.1"/>
    <property type="molecule type" value="Genomic_DNA"/>
</dbReference>
<proteinExistence type="predicted"/>
<comment type="caution">
    <text evidence="1">The sequence shown here is derived from an EMBL/GenBank/DDBJ whole genome shotgun (WGS) entry which is preliminary data.</text>
</comment>
<protein>
    <submittedName>
        <fullName evidence="1">Uncharacterized protein</fullName>
    </submittedName>
</protein>
<gene>
    <name evidence="1" type="ORF">ACFPRH_15260</name>
</gene>
<dbReference type="RefSeq" id="WP_344474282.1">
    <property type="nucleotide sequence ID" value="NZ_BAAASB010000004.1"/>
</dbReference>
<evidence type="ECO:0000313" key="1">
    <source>
        <dbReference type="EMBL" id="MFC5153095.1"/>
    </source>
</evidence>